<proteinExistence type="predicted"/>
<evidence type="ECO:0000313" key="1">
    <source>
        <dbReference type="EMBL" id="KAL2068700.1"/>
    </source>
</evidence>
<organism evidence="1 2">
    <name type="scientific">Oculimacula yallundae</name>
    <dbReference type="NCBI Taxonomy" id="86028"/>
    <lineage>
        <taxon>Eukaryota</taxon>
        <taxon>Fungi</taxon>
        <taxon>Dikarya</taxon>
        <taxon>Ascomycota</taxon>
        <taxon>Pezizomycotina</taxon>
        <taxon>Leotiomycetes</taxon>
        <taxon>Helotiales</taxon>
        <taxon>Ploettnerulaceae</taxon>
        <taxon>Oculimacula</taxon>
    </lineage>
</organism>
<comment type="caution">
    <text evidence="1">The sequence shown here is derived from an EMBL/GenBank/DDBJ whole genome shotgun (WGS) entry which is preliminary data.</text>
</comment>
<dbReference type="Proteomes" id="UP001595075">
    <property type="component" value="Unassembled WGS sequence"/>
</dbReference>
<sequence length="277" mass="31645">MGKVTEFTTLHFKKDHWESAGESTERARLEVQSLVAQDIATLFPTIANSSTPQLPVLEVKLPVIPEAILLKLRKAEQVTEEASGHKCWLFQQVDKPYIIYVIGTWATFIAHSYFLISDAGKEMLELFQRQPEIHRTETVHLGFDIFEHIDEQDSWMAAGSLCYQRWCVPREHKNQVAMALDPLLRAERASGSRVVGGWMYETDPHRGPTGCYEFMIFFAAEDVILKLLTPAITKFASQEFMLYDIHFVLEKTEVKRIQSLQISDSVAQEDNTSGSEY</sequence>
<reference evidence="1 2" key="1">
    <citation type="journal article" date="2024" name="Commun. Biol.">
        <title>Comparative genomic analysis of thermophilic fungi reveals convergent evolutionary adaptations and gene losses.</title>
        <authorList>
            <person name="Steindorff A.S."/>
            <person name="Aguilar-Pontes M.V."/>
            <person name="Robinson A.J."/>
            <person name="Andreopoulos B."/>
            <person name="LaButti K."/>
            <person name="Kuo A."/>
            <person name="Mondo S."/>
            <person name="Riley R."/>
            <person name="Otillar R."/>
            <person name="Haridas S."/>
            <person name="Lipzen A."/>
            <person name="Grimwood J."/>
            <person name="Schmutz J."/>
            <person name="Clum A."/>
            <person name="Reid I.D."/>
            <person name="Moisan M.C."/>
            <person name="Butler G."/>
            <person name="Nguyen T.T.M."/>
            <person name="Dewar K."/>
            <person name="Conant G."/>
            <person name="Drula E."/>
            <person name="Henrissat B."/>
            <person name="Hansel C."/>
            <person name="Singer S."/>
            <person name="Hutchinson M.I."/>
            <person name="de Vries R.P."/>
            <person name="Natvig D.O."/>
            <person name="Powell A.J."/>
            <person name="Tsang A."/>
            <person name="Grigoriev I.V."/>
        </authorList>
    </citation>
    <scope>NUCLEOTIDE SEQUENCE [LARGE SCALE GENOMIC DNA]</scope>
    <source>
        <strain evidence="1 2">CBS 494.80</strain>
    </source>
</reference>
<gene>
    <name evidence="1" type="ORF">VTL71DRAFT_15038</name>
</gene>
<protein>
    <submittedName>
        <fullName evidence="1">Uncharacterized protein</fullName>
    </submittedName>
</protein>
<keyword evidence="2" id="KW-1185">Reference proteome</keyword>
<accession>A0ABR4CFG0</accession>
<dbReference type="PANTHER" id="PTHR42052:SF1">
    <property type="entry name" value="ABM DOMAIN-CONTAINING PROTEIN"/>
    <property type="match status" value="1"/>
</dbReference>
<evidence type="ECO:0000313" key="2">
    <source>
        <dbReference type="Proteomes" id="UP001595075"/>
    </source>
</evidence>
<name>A0ABR4CFG0_9HELO</name>
<dbReference type="EMBL" id="JAZHXI010000008">
    <property type="protein sequence ID" value="KAL2068700.1"/>
    <property type="molecule type" value="Genomic_DNA"/>
</dbReference>
<dbReference type="PANTHER" id="PTHR42052">
    <property type="entry name" value="ABM DOMAIN-CONTAINING PROTEIN"/>
    <property type="match status" value="1"/>
</dbReference>